<dbReference type="GO" id="GO:0016872">
    <property type="term" value="F:intramolecular lyase activity"/>
    <property type="evidence" value="ECO:0007669"/>
    <property type="project" value="InterPro"/>
</dbReference>
<dbReference type="Pfam" id="PF18916">
    <property type="entry name" value="Lycopene_cyc"/>
    <property type="match status" value="1"/>
</dbReference>
<reference evidence="11 12" key="1">
    <citation type="submission" date="2021-05" db="EMBL/GenBank/DDBJ databases">
        <title>Novel species in genus Arthrobacter.</title>
        <authorList>
            <person name="Zhang G."/>
        </authorList>
    </citation>
    <scope>NUCLEOTIDE SEQUENCE [LARGE SCALE GENOMIC DNA]</scope>
    <source>
        <strain evidence="12">zg-ZUI227</strain>
    </source>
</reference>
<accession>A0A975M411</accession>
<feature type="transmembrane region" description="Helical" evidence="9">
    <location>
        <begin position="35"/>
        <end position="58"/>
    </location>
</feature>
<name>A0A975M411_9MICC</name>
<keyword evidence="6 9" id="KW-0472">Membrane</keyword>
<dbReference type="NCBIfam" id="TIGR03462">
    <property type="entry name" value="CarR_dom_SF"/>
    <property type="match status" value="1"/>
</dbReference>
<evidence type="ECO:0000256" key="1">
    <source>
        <dbReference type="ARBA" id="ARBA00004141"/>
    </source>
</evidence>
<organism evidence="11 12">
    <name type="scientific">Arthrobacter jiangjiafuii</name>
    <dbReference type="NCBI Taxonomy" id="2817475"/>
    <lineage>
        <taxon>Bacteria</taxon>
        <taxon>Bacillati</taxon>
        <taxon>Actinomycetota</taxon>
        <taxon>Actinomycetes</taxon>
        <taxon>Micrococcales</taxon>
        <taxon>Micrococcaceae</taxon>
        <taxon>Arthrobacter</taxon>
    </lineage>
</organism>
<feature type="domain" description="Lycopene cyclase" evidence="10">
    <location>
        <begin position="2"/>
        <end position="88"/>
    </location>
</feature>
<dbReference type="RefSeq" id="WP_210227915.1">
    <property type="nucleotide sequence ID" value="NZ_CP076022.1"/>
</dbReference>
<dbReference type="GO" id="GO:0016117">
    <property type="term" value="P:carotenoid biosynthetic process"/>
    <property type="evidence" value="ECO:0007669"/>
    <property type="project" value="UniProtKB-KW"/>
</dbReference>
<feature type="compositionally biased region" description="Basic and acidic residues" evidence="8">
    <location>
        <begin position="105"/>
        <end position="123"/>
    </location>
</feature>
<keyword evidence="5 9" id="KW-1133">Transmembrane helix</keyword>
<dbReference type="EMBL" id="CP076022">
    <property type="protein sequence ID" value="QWC09556.1"/>
    <property type="molecule type" value="Genomic_DNA"/>
</dbReference>
<feature type="transmembrane region" description="Helical" evidence="9">
    <location>
        <begin position="6"/>
        <end position="23"/>
    </location>
</feature>
<evidence type="ECO:0000256" key="6">
    <source>
        <dbReference type="ARBA" id="ARBA00023136"/>
    </source>
</evidence>
<evidence type="ECO:0000256" key="9">
    <source>
        <dbReference type="SAM" id="Phobius"/>
    </source>
</evidence>
<evidence type="ECO:0000259" key="10">
    <source>
        <dbReference type="Pfam" id="PF18916"/>
    </source>
</evidence>
<evidence type="ECO:0000256" key="2">
    <source>
        <dbReference type="ARBA" id="ARBA00004829"/>
    </source>
</evidence>
<feature type="transmembrane region" description="Helical" evidence="9">
    <location>
        <begin position="78"/>
        <end position="95"/>
    </location>
</feature>
<keyword evidence="7" id="KW-0413">Isomerase</keyword>
<keyword evidence="4" id="KW-0125">Carotenoid biosynthesis</keyword>
<evidence type="ECO:0000256" key="8">
    <source>
        <dbReference type="SAM" id="MobiDB-lite"/>
    </source>
</evidence>
<evidence type="ECO:0000256" key="5">
    <source>
        <dbReference type="ARBA" id="ARBA00022989"/>
    </source>
</evidence>
<sequence>MTYWALNAVFLVPAAAVLALALLRHRAKGAPAALAVTAVVLLVLTAVFDNVMIAAGLFSYNPDRISGAFIGSAPLEDFAYALAAVLLLPGLWMLLGKPAGTGRAEQPDPARHDHHPAEPEEKP</sequence>
<dbReference type="Proteomes" id="UP000676885">
    <property type="component" value="Chromosome"/>
</dbReference>
<dbReference type="KEGG" id="ajg:KKR91_13900"/>
<comment type="subcellular location">
    <subcellularLocation>
        <location evidence="1">Membrane</location>
        <topology evidence="1">Multi-pass membrane protein</topology>
    </subcellularLocation>
</comment>
<evidence type="ECO:0000313" key="12">
    <source>
        <dbReference type="Proteomes" id="UP000676885"/>
    </source>
</evidence>
<dbReference type="GO" id="GO:0045436">
    <property type="term" value="F:lycopene beta cyclase activity"/>
    <property type="evidence" value="ECO:0007669"/>
    <property type="project" value="UniProtKB-ARBA"/>
</dbReference>
<protein>
    <submittedName>
        <fullName evidence="11">Lycopene cyclase domain-containing protein</fullName>
    </submittedName>
</protein>
<proteinExistence type="predicted"/>
<dbReference type="InterPro" id="IPR017825">
    <property type="entry name" value="Lycopene_cyclase_dom"/>
</dbReference>
<evidence type="ECO:0000256" key="4">
    <source>
        <dbReference type="ARBA" id="ARBA00022746"/>
    </source>
</evidence>
<evidence type="ECO:0000256" key="3">
    <source>
        <dbReference type="ARBA" id="ARBA00022692"/>
    </source>
</evidence>
<dbReference type="GO" id="GO:0016020">
    <property type="term" value="C:membrane"/>
    <property type="evidence" value="ECO:0007669"/>
    <property type="project" value="UniProtKB-SubCell"/>
</dbReference>
<evidence type="ECO:0000313" key="11">
    <source>
        <dbReference type="EMBL" id="QWC09556.1"/>
    </source>
</evidence>
<comment type="pathway">
    <text evidence="2">Carotenoid biosynthesis.</text>
</comment>
<keyword evidence="12" id="KW-1185">Reference proteome</keyword>
<dbReference type="AlphaFoldDB" id="A0A975M411"/>
<gene>
    <name evidence="11" type="ORF">KKR91_13900</name>
</gene>
<evidence type="ECO:0000256" key="7">
    <source>
        <dbReference type="ARBA" id="ARBA00023235"/>
    </source>
</evidence>
<keyword evidence="3 9" id="KW-0812">Transmembrane</keyword>
<feature type="region of interest" description="Disordered" evidence="8">
    <location>
        <begin position="100"/>
        <end position="123"/>
    </location>
</feature>